<feature type="region of interest" description="Disordered" evidence="1">
    <location>
        <begin position="17"/>
        <end position="42"/>
    </location>
</feature>
<name>A0A0J7JE87_9GAMM</name>
<dbReference type="PATRIC" id="fig|1658765.3.peg.2320"/>
<dbReference type="RefSeq" id="WP_048496114.1">
    <property type="nucleotide sequence ID" value="NZ_LFBU01000001.1"/>
</dbReference>
<protein>
    <submittedName>
        <fullName evidence="3">HDOD domain</fullName>
    </submittedName>
</protein>
<dbReference type="InterPro" id="IPR013976">
    <property type="entry name" value="HDOD"/>
</dbReference>
<dbReference type="PROSITE" id="PS51833">
    <property type="entry name" value="HDOD"/>
    <property type="match status" value="1"/>
</dbReference>
<dbReference type="PANTHER" id="PTHR33525:SF6">
    <property type="entry name" value="HDOD DOMAIN-CONTAINING PROTEIN"/>
    <property type="match status" value="1"/>
</dbReference>
<evidence type="ECO:0000259" key="2">
    <source>
        <dbReference type="PROSITE" id="PS51833"/>
    </source>
</evidence>
<proteinExistence type="predicted"/>
<accession>A0A0J7JE87</accession>
<dbReference type="OrthoDB" id="5848404at2"/>
<feature type="domain" description="HDOD" evidence="2">
    <location>
        <begin position="91"/>
        <end position="283"/>
    </location>
</feature>
<evidence type="ECO:0000313" key="3">
    <source>
        <dbReference type="EMBL" id="KMQ76096.1"/>
    </source>
</evidence>
<dbReference type="EMBL" id="LFBU01000001">
    <property type="protein sequence ID" value="KMQ76096.1"/>
    <property type="molecule type" value="Genomic_DNA"/>
</dbReference>
<dbReference type="Pfam" id="PF08668">
    <property type="entry name" value="HDOD"/>
    <property type="match status" value="1"/>
</dbReference>
<dbReference type="Gene3D" id="1.10.3210.10">
    <property type="entry name" value="Hypothetical protein af1432"/>
    <property type="match status" value="1"/>
</dbReference>
<gene>
    <name evidence="3" type="ORF">Msub_12305</name>
</gene>
<organism evidence="3 4">
    <name type="scientific">Marinobacter subterrani</name>
    <dbReference type="NCBI Taxonomy" id="1658765"/>
    <lineage>
        <taxon>Bacteria</taxon>
        <taxon>Pseudomonadati</taxon>
        <taxon>Pseudomonadota</taxon>
        <taxon>Gammaproteobacteria</taxon>
        <taxon>Pseudomonadales</taxon>
        <taxon>Marinobacteraceae</taxon>
        <taxon>Marinobacter</taxon>
    </lineage>
</organism>
<evidence type="ECO:0000313" key="4">
    <source>
        <dbReference type="Proteomes" id="UP000036102"/>
    </source>
</evidence>
<keyword evidence="4" id="KW-1185">Reference proteome</keyword>
<sequence>MPGFLSWISGLFTTATPTPPAPEARLFNPSQETPSGDNQDRAPELAQQLEEHLFCWLLDAEPSALRTDFSASEDILEELHQRLSNNRMDELPRQPMSLPMLMRALSDESTDRQRLTDIILGDPSLTDQLLQIANSPYFRPGDHAIESVDQAVFVLGVDGIRNVIAAAVMRPMMAARNSREALFGQRAWRWGLTCARASELIARIHGEDTSAHFMVGLLPSLAYITIRRELQRICRSRTTTGEPEPALIRHALARYQWATCQLLANEWNLPPKYHAYLLAAERPAPRQKHTPLTDGMIIGTREVLRHANQRNLAEEALPKVLRLTEEQISNVRRALQTMLREGGRSTVRN</sequence>
<reference evidence="3 4" key="1">
    <citation type="submission" date="2015-06" db="EMBL/GenBank/DDBJ databases">
        <title>Marinobacter subterrani, a genetically tractable neutrophilic iron-oxidizing strain isolated from the Soudan Iron Mine.</title>
        <authorList>
            <person name="Bonis B.M."/>
            <person name="Gralnick J.A."/>
        </authorList>
    </citation>
    <scope>NUCLEOTIDE SEQUENCE [LARGE SCALE GENOMIC DNA]</scope>
    <source>
        <strain evidence="3 4">JG233</strain>
    </source>
</reference>
<comment type="caution">
    <text evidence="3">The sequence shown here is derived from an EMBL/GenBank/DDBJ whole genome shotgun (WGS) entry which is preliminary data.</text>
</comment>
<feature type="compositionally biased region" description="Polar residues" evidence="1">
    <location>
        <begin position="28"/>
        <end position="37"/>
    </location>
</feature>
<evidence type="ECO:0000256" key="1">
    <source>
        <dbReference type="SAM" id="MobiDB-lite"/>
    </source>
</evidence>
<dbReference type="InterPro" id="IPR052340">
    <property type="entry name" value="RNase_Y/CdgJ"/>
</dbReference>
<dbReference type="PANTHER" id="PTHR33525">
    <property type="match status" value="1"/>
</dbReference>
<dbReference type="Proteomes" id="UP000036102">
    <property type="component" value="Unassembled WGS sequence"/>
</dbReference>
<dbReference type="AlphaFoldDB" id="A0A0J7JE87"/>
<dbReference type="SUPFAM" id="SSF109604">
    <property type="entry name" value="HD-domain/PDEase-like"/>
    <property type="match status" value="1"/>
</dbReference>
<dbReference type="STRING" id="1658765.Msub_12305"/>